<comment type="caution">
    <text evidence="2">The sequence shown here is derived from an EMBL/GenBank/DDBJ whole genome shotgun (WGS) entry which is preliminary data.</text>
</comment>
<dbReference type="RefSeq" id="WP_172270533.1">
    <property type="nucleotide sequence ID" value="NZ_JAXQPW010000004.1"/>
</dbReference>
<gene>
    <name evidence="2" type="ORF">SFC79_13090</name>
</gene>
<dbReference type="CDD" id="cd06588">
    <property type="entry name" value="PhnB_like"/>
    <property type="match status" value="1"/>
</dbReference>
<accession>A0ABU5KCJ6</accession>
<dbReference type="Gene3D" id="3.10.180.10">
    <property type="entry name" value="2,3-Dihydroxybiphenyl 1,2-Dioxygenase, domain 1"/>
    <property type="match status" value="1"/>
</dbReference>
<dbReference type="PANTHER" id="PTHR33990:SF1">
    <property type="entry name" value="PROTEIN YJDN"/>
    <property type="match status" value="1"/>
</dbReference>
<dbReference type="InterPro" id="IPR004360">
    <property type="entry name" value="Glyas_Fos-R_dOase_dom"/>
</dbReference>
<dbReference type="Pfam" id="PF00903">
    <property type="entry name" value="Glyoxalase"/>
    <property type="match status" value="1"/>
</dbReference>
<feature type="domain" description="Glyoxalase/fosfomycin resistance/dioxygenase" evidence="1">
    <location>
        <begin position="12"/>
        <end position="131"/>
    </location>
</feature>
<dbReference type="Proteomes" id="UP001291999">
    <property type="component" value="Unassembled WGS sequence"/>
</dbReference>
<dbReference type="EMBL" id="JAXQPW010000004">
    <property type="protein sequence ID" value="MDZ5662703.1"/>
    <property type="molecule type" value="Genomic_DNA"/>
</dbReference>
<evidence type="ECO:0000259" key="1">
    <source>
        <dbReference type="Pfam" id="PF00903"/>
    </source>
</evidence>
<reference evidence="2 3" key="1">
    <citation type="submission" date="2023-11" db="EMBL/GenBank/DDBJ databases">
        <title>Novel species in genus Nocardioides.</title>
        <authorList>
            <person name="Zhou H."/>
        </authorList>
    </citation>
    <scope>NUCLEOTIDE SEQUENCE [LARGE SCALE GENOMIC DNA]</scope>
    <source>
        <strain evidence="2 3">S-58</strain>
    </source>
</reference>
<dbReference type="InterPro" id="IPR028973">
    <property type="entry name" value="PhnB-like"/>
</dbReference>
<evidence type="ECO:0000313" key="2">
    <source>
        <dbReference type="EMBL" id="MDZ5662703.1"/>
    </source>
</evidence>
<sequence>MTIDVTPHLNFRGSAREALELYRDALGGELTIVTYRDAHAVQDPAEGDQVMWGQVAAPSGARVMAYDVPSALPHDAGTIPFFVSLRGADADEVSAAWAGLLDGATVVQDLAPSGWSPLYGMLRDRFGVTWVLDVAVAYPSA</sequence>
<evidence type="ECO:0000313" key="3">
    <source>
        <dbReference type="Proteomes" id="UP001291999"/>
    </source>
</evidence>
<organism evidence="2 3">
    <name type="scientific">Nocardioides renjunii</name>
    <dbReference type="NCBI Taxonomy" id="3095075"/>
    <lineage>
        <taxon>Bacteria</taxon>
        <taxon>Bacillati</taxon>
        <taxon>Actinomycetota</taxon>
        <taxon>Actinomycetes</taxon>
        <taxon>Propionibacteriales</taxon>
        <taxon>Nocardioidaceae</taxon>
        <taxon>Nocardioides</taxon>
    </lineage>
</organism>
<dbReference type="InterPro" id="IPR029068">
    <property type="entry name" value="Glyas_Bleomycin-R_OHBP_Dase"/>
</dbReference>
<name>A0ABU5KCJ6_9ACTN</name>
<keyword evidence="3" id="KW-1185">Reference proteome</keyword>
<dbReference type="SUPFAM" id="SSF54593">
    <property type="entry name" value="Glyoxalase/Bleomycin resistance protein/Dihydroxybiphenyl dioxygenase"/>
    <property type="match status" value="1"/>
</dbReference>
<protein>
    <submittedName>
        <fullName evidence="2">VOC family protein</fullName>
    </submittedName>
</protein>
<proteinExistence type="predicted"/>
<dbReference type="PANTHER" id="PTHR33990">
    <property type="entry name" value="PROTEIN YJDN-RELATED"/>
    <property type="match status" value="1"/>
</dbReference>